<dbReference type="Proteomes" id="UP000002008">
    <property type="component" value="Chromosome"/>
</dbReference>
<dbReference type="EMBL" id="CP000909">
    <property type="protein sequence ID" value="ABY35208.1"/>
    <property type="molecule type" value="Genomic_DNA"/>
</dbReference>
<evidence type="ECO:0000256" key="5">
    <source>
        <dbReference type="RuleBase" id="RU003512"/>
    </source>
</evidence>
<dbReference type="STRING" id="324602.Caur_1993"/>
<dbReference type="Pfam" id="PF01297">
    <property type="entry name" value="ZnuA"/>
    <property type="match status" value="1"/>
</dbReference>
<dbReference type="PATRIC" id="fig|324602.8.peg.2262"/>
<feature type="compositionally biased region" description="Basic and acidic residues" evidence="6">
    <location>
        <begin position="135"/>
        <end position="150"/>
    </location>
</feature>
<dbReference type="InterPro" id="IPR006129">
    <property type="entry name" value="AdhesinB"/>
</dbReference>
<dbReference type="AlphaFoldDB" id="A9WEE6"/>
<gene>
    <name evidence="8" type="ordered locus">Caur_1993</name>
</gene>
<accession>A9WEE6</accession>
<evidence type="ECO:0000256" key="4">
    <source>
        <dbReference type="ARBA" id="ARBA00022729"/>
    </source>
</evidence>
<dbReference type="PANTHER" id="PTHR42953:SF1">
    <property type="entry name" value="METAL-BINDING PROTEIN HI_0362-RELATED"/>
    <property type="match status" value="1"/>
</dbReference>
<keyword evidence="2 5" id="KW-0813">Transport</keyword>
<feature type="signal peptide" evidence="7">
    <location>
        <begin position="1"/>
        <end position="25"/>
    </location>
</feature>
<dbReference type="HOGENOM" id="CLU_016838_1_1_0"/>
<dbReference type="SUPFAM" id="SSF53807">
    <property type="entry name" value="Helical backbone' metal receptor"/>
    <property type="match status" value="1"/>
</dbReference>
<dbReference type="RefSeq" id="WP_012257862.1">
    <property type="nucleotide sequence ID" value="NC_010175.1"/>
</dbReference>
<dbReference type="Gene3D" id="3.40.50.1980">
    <property type="entry name" value="Nitrogenase molybdenum iron protein domain"/>
    <property type="match status" value="2"/>
</dbReference>
<dbReference type="PRINTS" id="PR00691">
    <property type="entry name" value="ADHESINB"/>
</dbReference>
<dbReference type="EnsemblBacteria" id="ABY35208">
    <property type="protein sequence ID" value="ABY35208"/>
    <property type="gene ID" value="Caur_1993"/>
</dbReference>
<feature type="compositionally biased region" description="Basic and acidic residues" evidence="6">
    <location>
        <begin position="159"/>
        <end position="185"/>
    </location>
</feature>
<evidence type="ECO:0000313" key="8">
    <source>
        <dbReference type="EMBL" id="ABY35208.1"/>
    </source>
</evidence>
<keyword evidence="3" id="KW-0479">Metal-binding</keyword>
<dbReference type="eggNOG" id="COG0803">
    <property type="taxonomic scope" value="Bacteria"/>
</dbReference>
<dbReference type="PROSITE" id="PS51257">
    <property type="entry name" value="PROKAR_LIPOPROTEIN"/>
    <property type="match status" value="1"/>
</dbReference>
<name>A9WEE6_CHLAA</name>
<dbReference type="PRINTS" id="PR00690">
    <property type="entry name" value="ADHESNFAMILY"/>
</dbReference>
<dbReference type="InterPro" id="IPR006128">
    <property type="entry name" value="Lipoprotein_PsaA-like"/>
</dbReference>
<evidence type="ECO:0000313" key="9">
    <source>
        <dbReference type="Proteomes" id="UP000002008"/>
    </source>
</evidence>
<comment type="similarity">
    <text evidence="5">Belongs to the bacterial solute-binding protein 9 family.</text>
</comment>
<reference evidence="9" key="1">
    <citation type="journal article" date="2011" name="BMC Genomics">
        <title>Complete genome sequence of the filamentous anoxygenic phototrophic bacterium Chloroflexus aurantiacus.</title>
        <authorList>
            <person name="Tang K.H."/>
            <person name="Barry K."/>
            <person name="Chertkov O."/>
            <person name="Dalin E."/>
            <person name="Han C.S."/>
            <person name="Hauser L.J."/>
            <person name="Honchak B.M."/>
            <person name="Karbach L.E."/>
            <person name="Land M.L."/>
            <person name="Lapidus A."/>
            <person name="Larimer F.W."/>
            <person name="Mikhailova N."/>
            <person name="Pitluck S."/>
            <person name="Pierson B.K."/>
            <person name="Blankenship R.E."/>
        </authorList>
    </citation>
    <scope>NUCLEOTIDE SEQUENCE [LARGE SCALE GENOMIC DNA]</scope>
    <source>
        <strain evidence="9">ATCC 29366 / DSM 635 / J-10-fl</strain>
    </source>
</reference>
<dbReference type="InParanoid" id="A9WEE6"/>
<dbReference type="GO" id="GO:0007155">
    <property type="term" value="P:cell adhesion"/>
    <property type="evidence" value="ECO:0007669"/>
    <property type="project" value="InterPro"/>
</dbReference>
<dbReference type="KEGG" id="cau:Caur_1993"/>
<evidence type="ECO:0000256" key="2">
    <source>
        <dbReference type="ARBA" id="ARBA00022448"/>
    </source>
</evidence>
<protein>
    <submittedName>
        <fullName evidence="8">Periplasmic solute binding protein</fullName>
    </submittedName>
</protein>
<keyword evidence="4 7" id="KW-0732">Signal</keyword>
<dbReference type="GO" id="GO:0030313">
    <property type="term" value="C:cell envelope"/>
    <property type="evidence" value="ECO:0007669"/>
    <property type="project" value="UniProtKB-SubCell"/>
</dbReference>
<organism evidence="8 9">
    <name type="scientific">Chloroflexus aurantiacus (strain ATCC 29366 / DSM 635 / J-10-fl)</name>
    <dbReference type="NCBI Taxonomy" id="324602"/>
    <lineage>
        <taxon>Bacteria</taxon>
        <taxon>Bacillati</taxon>
        <taxon>Chloroflexota</taxon>
        <taxon>Chloroflexia</taxon>
        <taxon>Chloroflexales</taxon>
        <taxon>Chloroflexineae</taxon>
        <taxon>Chloroflexaceae</taxon>
        <taxon>Chloroflexus</taxon>
    </lineage>
</organism>
<dbReference type="InterPro" id="IPR050492">
    <property type="entry name" value="Bact_metal-bind_prot9"/>
</dbReference>
<dbReference type="PANTHER" id="PTHR42953">
    <property type="entry name" value="HIGH-AFFINITY ZINC UPTAKE SYSTEM PROTEIN ZNUA-RELATED"/>
    <property type="match status" value="1"/>
</dbReference>
<evidence type="ECO:0000256" key="1">
    <source>
        <dbReference type="ARBA" id="ARBA00004196"/>
    </source>
</evidence>
<evidence type="ECO:0000256" key="3">
    <source>
        <dbReference type="ARBA" id="ARBA00022723"/>
    </source>
</evidence>
<dbReference type="GO" id="GO:0046872">
    <property type="term" value="F:metal ion binding"/>
    <property type="evidence" value="ECO:0007669"/>
    <property type="project" value="UniProtKB-KW"/>
</dbReference>
<dbReference type="GO" id="GO:0071281">
    <property type="term" value="P:cellular response to iron ion"/>
    <property type="evidence" value="ECO:0000318"/>
    <property type="project" value="GO_Central"/>
</dbReference>
<sequence>MRFIQQITVLLAGMLLMAACGQAPASQPTAVPATDNTSAQPMLVMASTSIVADVVRQVGGDRVQVETIVPIGADTHGFEPTPQDLARVSEARVIFTVGAGYEEFIDRLIASSGTQAEVVDLSANLALRALTEAEATGHAHEEEHTDEHGTEAAGAAGDTHADDHSNTQADAHGDEHGDEHADEHGAGSVDPHTWTDPANVKIWTDLIYTTLSRLDPDHAEAYATRATDYKRQLDDLDRWIADQFASIPAERRLLVSDHIIFGYMADKYGLRQLGAIIPGVSSSAAPSAQELAALQDLIADYGVTAIFVGNVANQQIAEQIARDTGVRIITVLTESLTDANGPGATYLDYMRFNVQAIVDGLRS</sequence>
<feature type="chain" id="PRO_5002743979" evidence="7">
    <location>
        <begin position="26"/>
        <end position="363"/>
    </location>
</feature>
<keyword evidence="9" id="KW-1185">Reference proteome</keyword>
<proteinExistence type="inferred from homology"/>
<evidence type="ECO:0000256" key="6">
    <source>
        <dbReference type="SAM" id="MobiDB-lite"/>
    </source>
</evidence>
<feature type="region of interest" description="Disordered" evidence="6">
    <location>
        <begin position="135"/>
        <end position="194"/>
    </location>
</feature>
<dbReference type="GO" id="GO:0030001">
    <property type="term" value="P:metal ion transport"/>
    <property type="evidence" value="ECO:0007669"/>
    <property type="project" value="InterPro"/>
</dbReference>
<dbReference type="InterPro" id="IPR006127">
    <property type="entry name" value="ZnuA-like"/>
</dbReference>
<comment type="subcellular location">
    <subcellularLocation>
        <location evidence="1">Cell envelope</location>
    </subcellularLocation>
</comment>
<dbReference type="FunCoup" id="A9WEE6">
    <property type="interactions" value="115"/>
</dbReference>
<evidence type="ECO:0000256" key="7">
    <source>
        <dbReference type="SAM" id="SignalP"/>
    </source>
</evidence>